<comment type="caution">
    <text evidence="6">The sequence shown here is derived from an EMBL/GenBank/DDBJ whole genome shotgun (WGS) entry which is preliminary data.</text>
</comment>
<dbReference type="GO" id="GO:0140662">
    <property type="term" value="F:ATP-dependent protein folding chaperone"/>
    <property type="evidence" value="ECO:0007669"/>
    <property type="project" value="InterPro"/>
</dbReference>
<evidence type="ECO:0000256" key="4">
    <source>
        <dbReference type="ARBA" id="ARBA00023016"/>
    </source>
</evidence>
<dbReference type="PRINTS" id="PR00301">
    <property type="entry name" value="HEATSHOCK70"/>
</dbReference>
<keyword evidence="7" id="KW-1185">Reference proteome</keyword>
<dbReference type="InterPro" id="IPR013126">
    <property type="entry name" value="Hsp_70_fam"/>
</dbReference>
<dbReference type="InterPro" id="IPR018181">
    <property type="entry name" value="Heat_shock_70_CS"/>
</dbReference>
<dbReference type="PANTHER" id="PTHR42749:SF1">
    <property type="entry name" value="CELL SHAPE-DETERMINING PROTEIN MREB"/>
    <property type="match status" value="1"/>
</dbReference>
<dbReference type="PATRIC" id="fig|1125779.3.peg.2248"/>
<dbReference type="HOGENOM" id="CLU_040884_0_0_11"/>
<organism evidence="6 7">
    <name type="scientific">Corynebacterium pyruviciproducens ATCC BAA-1742</name>
    <dbReference type="NCBI Taxonomy" id="1125779"/>
    <lineage>
        <taxon>Bacteria</taxon>
        <taxon>Bacillati</taxon>
        <taxon>Actinomycetota</taxon>
        <taxon>Actinomycetes</taxon>
        <taxon>Mycobacteriales</taxon>
        <taxon>Corynebacteriaceae</taxon>
        <taxon>Corynebacterium</taxon>
    </lineage>
</organism>
<keyword evidence="2" id="KW-0547">Nucleotide-binding</keyword>
<dbReference type="STRING" id="1125779.HMPREF1219_02302"/>
<evidence type="ECO:0000313" key="7">
    <source>
        <dbReference type="Proteomes" id="UP000014408"/>
    </source>
</evidence>
<dbReference type="AlphaFoldDB" id="S2Z0U7"/>
<dbReference type="InterPro" id="IPR043129">
    <property type="entry name" value="ATPase_NBD"/>
</dbReference>
<keyword evidence="3" id="KW-0067">ATP-binding</keyword>
<evidence type="ECO:0000256" key="5">
    <source>
        <dbReference type="ARBA" id="ARBA00023186"/>
    </source>
</evidence>
<dbReference type="GO" id="GO:0005524">
    <property type="term" value="F:ATP binding"/>
    <property type="evidence" value="ECO:0007669"/>
    <property type="project" value="UniProtKB-KW"/>
</dbReference>
<dbReference type="Proteomes" id="UP000014408">
    <property type="component" value="Unassembled WGS sequence"/>
</dbReference>
<comment type="similarity">
    <text evidence="1">Belongs to the heat shock protein 70 family.</text>
</comment>
<dbReference type="EMBL" id="ATBY01000017">
    <property type="protein sequence ID" value="EPD67885.1"/>
    <property type="molecule type" value="Genomic_DNA"/>
</dbReference>
<dbReference type="Pfam" id="PF00012">
    <property type="entry name" value="HSP70"/>
    <property type="match status" value="1"/>
</dbReference>
<dbReference type="PANTHER" id="PTHR42749">
    <property type="entry name" value="CELL SHAPE-DETERMINING PROTEIN MREB"/>
    <property type="match status" value="1"/>
</dbReference>
<evidence type="ECO:0000256" key="1">
    <source>
        <dbReference type="ARBA" id="ARBA00007381"/>
    </source>
</evidence>
<keyword evidence="4" id="KW-0346">Stress response</keyword>
<sequence length="496" mass="53403">MYVPTPLTFLCPTATLTGMHFGIDFGTTRTVIAACDRGNYPVVTCEDPHGDSHDFIPSVVALEGDKLVCGWAAMELRGTPTFTRSFKRALTGRQVTAASPVALGPETRTIGEILDAFAEHIVAHLRRFQEELADSSPIEVTLGVPAHSHHAQRLLTMAAFSRTGITVTGLINEPSAAAFEYTHRHSRTLNSKRKSILVYDLGGGTFDASLVSIDGVGHTIVDTVGRARLGGDDLDEVLADLALTTLGRSADAFSSTARMRLVDEARTAKEAIVPQSRRIVLAVGDDDVTLPVSAFYEAATPLVQETLRAIEPLIGADSLRDTDIAGIYLVGGTTSLPLIAQTLRKKFGHRVHRSPLPSASTAVGLAIAADPDSDFALKDKVSRNIGVFREWDAGSEVTLDPLITPDSPRTATRIYRAAHNVGWFRYGEVGDDFSLITEVGVPFTPELAALTEDELRSVPVTRQESGPLVHEEVTIDDDGIVSIAIDVDELGLHLRR</sequence>
<dbReference type="Gene3D" id="3.30.420.40">
    <property type="match status" value="2"/>
</dbReference>
<evidence type="ECO:0000313" key="6">
    <source>
        <dbReference type="EMBL" id="EPD67885.1"/>
    </source>
</evidence>
<proteinExistence type="inferred from homology"/>
<dbReference type="PROSITE" id="PS00329">
    <property type="entry name" value="HSP70_2"/>
    <property type="match status" value="1"/>
</dbReference>
<dbReference type="eggNOG" id="COG0443">
    <property type="taxonomic scope" value="Bacteria"/>
</dbReference>
<accession>S2Z0U7</accession>
<gene>
    <name evidence="6" type="ORF">HMPREF1219_02302</name>
</gene>
<evidence type="ECO:0000256" key="3">
    <source>
        <dbReference type="ARBA" id="ARBA00022840"/>
    </source>
</evidence>
<evidence type="ECO:0000256" key="2">
    <source>
        <dbReference type="ARBA" id="ARBA00022741"/>
    </source>
</evidence>
<keyword evidence="5" id="KW-0143">Chaperone</keyword>
<dbReference type="Gene3D" id="3.90.640.10">
    <property type="entry name" value="Actin, Chain A, domain 4"/>
    <property type="match status" value="1"/>
</dbReference>
<protein>
    <recommendedName>
        <fullName evidence="8">Hsp70 family protein</fullName>
    </recommendedName>
</protein>
<dbReference type="SUPFAM" id="SSF53067">
    <property type="entry name" value="Actin-like ATPase domain"/>
    <property type="match status" value="2"/>
</dbReference>
<name>S2Z0U7_9CORY</name>
<evidence type="ECO:0008006" key="8">
    <source>
        <dbReference type="Google" id="ProtNLM"/>
    </source>
</evidence>
<reference evidence="6 7" key="1">
    <citation type="submission" date="2013-05" db="EMBL/GenBank/DDBJ databases">
        <title>The Genome Sequence of Corynebacterium pyruviciproducens 1773O (ATCC BAA-1742).</title>
        <authorList>
            <consortium name="The Broad Institute Genomics Platform"/>
            <person name="Earl A."/>
            <person name="Ward D."/>
            <person name="Feldgarden M."/>
            <person name="Gevers D."/>
            <person name="Tong J."/>
            <person name="Walker B."/>
            <person name="Young S."/>
            <person name="Zeng Q."/>
            <person name="Gargeya S."/>
            <person name="Fitzgerald M."/>
            <person name="Haas B."/>
            <person name="Abouelleil A."/>
            <person name="Allen A.W."/>
            <person name="Alvarado L."/>
            <person name="Arachchi H.M."/>
            <person name="Berlin A.M."/>
            <person name="Chapman S.B."/>
            <person name="Gainer-Dewar J."/>
            <person name="Goldberg J."/>
            <person name="Griggs A."/>
            <person name="Gujja S."/>
            <person name="Hansen M."/>
            <person name="Howarth C."/>
            <person name="Imamovic A."/>
            <person name="Ireland A."/>
            <person name="Larimer J."/>
            <person name="McCowan C."/>
            <person name="Murphy C."/>
            <person name="Pearson M."/>
            <person name="Poon T.W."/>
            <person name="Priest M."/>
            <person name="Roberts A."/>
            <person name="Saif S."/>
            <person name="Shea T."/>
            <person name="Sisk P."/>
            <person name="Sykes S."/>
            <person name="Wortman J."/>
            <person name="Nusbaum C."/>
            <person name="Birren B."/>
        </authorList>
    </citation>
    <scope>NUCLEOTIDE SEQUENCE [LARGE SCALE GENOMIC DNA]</scope>
    <source>
        <strain evidence="6 7">ATCC BAA-1742</strain>
    </source>
</reference>